<dbReference type="EMBL" id="JAZHYN010000031">
    <property type="protein sequence ID" value="MEF3367093.1"/>
    <property type="molecule type" value="Genomic_DNA"/>
</dbReference>
<dbReference type="InterPro" id="IPR004045">
    <property type="entry name" value="Glutathione_S-Trfase_N"/>
</dbReference>
<dbReference type="SUPFAM" id="SSF52833">
    <property type="entry name" value="Thioredoxin-like"/>
    <property type="match status" value="1"/>
</dbReference>
<keyword evidence="3" id="KW-1185">Reference proteome</keyword>
<dbReference type="SUPFAM" id="SSF47616">
    <property type="entry name" value="GST C-terminal domain-like"/>
    <property type="match status" value="1"/>
</dbReference>
<dbReference type="Gene3D" id="1.20.1050.10">
    <property type="match status" value="1"/>
</dbReference>
<comment type="caution">
    <text evidence="2">The sequence shown here is derived from an EMBL/GenBank/DDBJ whole genome shotgun (WGS) entry which is preliminary data.</text>
</comment>
<gene>
    <name evidence="2" type="ORF">V3H18_11170</name>
</gene>
<dbReference type="Proteomes" id="UP001350748">
    <property type="component" value="Unassembled WGS sequence"/>
</dbReference>
<dbReference type="SFLD" id="SFLDG01150">
    <property type="entry name" value="Main.1:_Beta-like"/>
    <property type="match status" value="1"/>
</dbReference>
<dbReference type="CDD" id="cd03057">
    <property type="entry name" value="GST_N_Beta"/>
    <property type="match status" value="1"/>
</dbReference>
<dbReference type="PANTHER" id="PTHR44051:SF8">
    <property type="entry name" value="GLUTATHIONE S-TRANSFERASE GSTA"/>
    <property type="match status" value="1"/>
</dbReference>
<dbReference type="PROSITE" id="PS50404">
    <property type="entry name" value="GST_NTER"/>
    <property type="match status" value="1"/>
</dbReference>
<dbReference type="Pfam" id="PF13410">
    <property type="entry name" value="GST_C_2"/>
    <property type="match status" value="1"/>
</dbReference>
<dbReference type="SFLD" id="SFLDS00019">
    <property type="entry name" value="Glutathione_Transferase_(cytos"/>
    <property type="match status" value="1"/>
</dbReference>
<reference evidence="2 3" key="1">
    <citation type="submission" date="2024-02" db="EMBL/GenBank/DDBJ databases">
        <authorList>
            <person name="Grouzdev D."/>
        </authorList>
    </citation>
    <scope>NUCLEOTIDE SEQUENCE [LARGE SCALE GENOMIC DNA]</scope>
    <source>
        <strain evidence="2 3">9N</strain>
    </source>
</reference>
<accession>A0ABU7XI73</accession>
<dbReference type="Pfam" id="PF13409">
    <property type="entry name" value="GST_N_2"/>
    <property type="match status" value="1"/>
</dbReference>
<dbReference type="RefSeq" id="WP_332082133.1">
    <property type="nucleotide sequence ID" value="NZ_JAZHYN010000031.1"/>
</dbReference>
<feature type="domain" description="GST N-terminal" evidence="1">
    <location>
        <begin position="1"/>
        <end position="80"/>
    </location>
</feature>
<proteinExistence type="predicted"/>
<dbReference type="SFLD" id="SFLDG00358">
    <property type="entry name" value="Main_(cytGST)"/>
    <property type="match status" value="1"/>
</dbReference>
<sequence>MKFYMTPGSCSTGIHILLEEIGLIFEAHIVNLVKGDHLKPEYLAINPNGSIPTLLRDDGTALTSFTAIAIWLATAYPRRKLLPEDEAAKQSALEMMHFCVDHIHGDGFRRVFTPERYATSKTPIEAVQAEGRKIVAAALQTVNDECLGRDYVAGTFSIADASLFYVEFWADKISMELPPYCRAHYERMKTRPAVRQVLAEEGYRI</sequence>
<name>A0ABU7XI73_9HYPH</name>
<evidence type="ECO:0000313" key="3">
    <source>
        <dbReference type="Proteomes" id="UP001350748"/>
    </source>
</evidence>
<evidence type="ECO:0000313" key="2">
    <source>
        <dbReference type="EMBL" id="MEF3367093.1"/>
    </source>
</evidence>
<dbReference type="PANTHER" id="PTHR44051">
    <property type="entry name" value="GLUTATHIONE S-TRANSFERASE-RELATED"/>
    <property type="match status" value="1"/>
</dbReference>
<dbReference type="InterPro" id="IPR040079">
    <property type="entry name" value="Glutathione_S-Trfase"/>
</dbReference>
<dbReference type="InterPro" id="IPR036282">
    <property type="entry name" value="Glutathione-S-Trfase_C_sf"/>
</dbReference>
<protein>
    <submittedName>
        <fullName evidence="2">Glutathione S-transferase N-terminal domain-containing protein</fullName>
    </submittedName>
</protein>
<evidence type="ECO:0000259" key="1">
    <source>
        <dbReference type="PROSITE" id="PS50404"/>
    </source>
</evidence>
<dbReference type="Gene3D" id="3.40.30.10">
    <property type="entry name" value="Glutaredoxin"/>
    <property type="match status" value="1"/>
</dbReference>
<dbReference type="InterPro" id="IPR036249">
    <property type="entry name" value="Thioredoxin-like_sf"/>
</dbReference>
<organism evidence="2 3">
    <name type="scientific">Methylocystis borbori</name>
    <dbReference type="NCBI Taxonomy" id="3118750"/>
    <lineage>
        <taxon>Bacteria</taxon>
        <taxon>Pseudomonadati</taxon>
        <taxon>Pseudomonadota</taxon>
        <taxon>Alphaproteobacteria</taxon>
        <taxon>Hyphomicrobiales</taxon>
        <taxon>Methylocystaceae</taxon>
        <taxon>Methylocystis</taxon>
    </lineage>
</organism>
<dbReference type="CDD" id="cd03188">
    <property type="entry name" value="GST_C_Beta"/>
    <property type="match status" value="1"/>
</dbReference>